<evidence type="ECO:0000313" key="3">
    <source>
        <dbReference type="Proteomes" id="UP000317355"/>
    </source>
</evidence>
<keyword evidence="1" id="KW-1003">Cell membrane</keyword>
<dbReference type="PANTHER" id="PTHR33383:SF1">
    <property type="entry name" value="MEMBRANE PROTEIN INSERTION EFFICIENCY FACTOR-RELATED"/>
    <property type="match status" value="1"/>
</dbReference>
<gene>
    <name evidence="2" type="primary">yidD</name>
    <name evidence="2" type="ORF">FHK82_04515</name>
</gene>
<dbReference type="STRING" id="1543721.AAY24_10890"/>
<comment type="subcellular location">
    <subcellularLocation>
        <location evidence="1">Cell membrane</location>
        <topology evidence="1">Peripheral membrane protein</topology>
        <orientation evidence="1">Cytoplasmic side</orientation>
    </subcellularLocation>
</comment>
<accession>A0A558DAC1</accession>
<evidence type="ECO:0000256" key="1">
    <source>
        <dbReference type="HAMAP-Rule" id="MF_00386"/>
    </source>
</evidence>
<dbReference type="SMART" id="SM01234">
    <property type="entry name" value="Haemolytic"/>
    <property type="match status" value="1"/>
</dbReference>
<comment type="function">
    <text evidence="1">Could be involved in insertion of integral membrane proteins into the membrane.</text>
</comment>
<organism evidence="2 3">
    <name type="scientific">Sedimenticola thiotaurini</name>
    <dbReference type="NCBI Taxonomy" id="1543721"/>
    <lineage>
        <taxon>Bacteria</taxon>
        <taxon>Pseudomonadati</taxon>
        <taxon>Pseudomonadota</taxon>
        <taxon>Gammaproteobacteria</taxon>
        <taxon>Chromatiales</taxon>
        <taxon>Sedimenticolaceae</taxon>
        <taxon>Sedimenticola</taxon>
    </lineage>
</organism>
<dbReference type="PANTHER" id="PTHR33383">
    <property type="entry name" value="MEMBRANE PROTEIN INSERTION EFFICIENCY FACTOR-RELATED"/>
    <property type="match status" value="1"/>
</dbReference>
<dbReference type="AlphaFoldDB" id="A0A558DAC1"/>
<name>A0A558DAC1_9GAMM</name>
<comment type="similarity">
    <text evidence="1">Belongs to the UPF0161 family.</text>
</comment>
<sequence>MKRLVLLLLKGYGYLISPLLGNNCRYYPSCSAYAREAVELHGVARGLWLGLRRVLRCHPFHEGGVDPVPEPKCRHKH</sequence>
<dbReference type="GO" id="GO:0005886">
    <property type="term" value="C:plasma membrane"/>
    <property type="evidence" value="ECO:0007669"/>
    <property type="project" value="UniProtKB-SubCell"/>
</dbReference>
<dbReference type="Proteomes" id="UP000317355">
    <property type="component" value="Unassembled WGS sequence"/>
</dbReference>
<comment type="caution">
    <text evidence="2">The sequence shown here is derived from an EMBL/GenBank/DDBJ whole genome shotgun (WGS) entry which is preliminary data.</text>
</comment>
<keyword evidence="1" id="KW-0472">Membrane</keyword>
<dbReference type="EMBL" id="VMRY01000010">
    <property type="protein sequence ID" value="TVT57984.1"/>
    <property type="molecule type" value="Genomic_DNA"/>
</dbReference>
<evidence type="ECO:0000313" key="2">
    <source>
        <dbReference type="EMBL" id="TVT57984.1"/>
    </source>
</evidence>
<proteinExistence type="inferred from homology"/>
<reference evidence="2 3" key="1">
    <citation type="submission" date="2019-07" db="EMBL/GenBank/DDBJ databases">
        <title>The pathways for chlorine oxyanion respiration interact through the shared metabolite chlorate.</title>
        <authorList>
            <person name="Barnum T.P."/>
            <person name="Cheng Y."/>
            <person name="Hill K.A."/>
            <person name="Lucas L.N."/>
            <person name="Carlson H.K."/>
            <person name="Coates J.D."/>
        </authorList>
    </citation>
    <scope>NUCLEOTIDE SEQUENCE [LARGE SCALE GENOMIC DNA]</scope>
    <source>
        <strain evidence="2">BK-3</strain>
    </source>
</reference>
<dbReference type="InterPro" id="IPR002696">
    <property type="entry name" value="Membr_insert_effic_factor_YidD"/>
</dbReference>
<dbReference type="NCBIfam" id="TIGR00278">
    <property type="entry name" value="membrane protein insertion efficiency factor YidD"/>
    <property type="match status" value="1"/>
</dbReference>
<dbReference type="Pfam" id="PF01809">
    <property type="entry name" value="YidD"/>
    <property type="match status" value="1"/>
</dbReference>
<protein>
    <recommendedName>
        <fullName evidence="1">Putative membrane protein insertion efficiency factor</fullName>
    </recommendedName>
</protein>
<dbReference type="HAMAP" id="MF_00386">
    <property type="entry name" value="UPF0161_YidD"/>
    <property type="match status" value="1"/>
</dbReference>